<gene>
    <name evidence="1" type="ORF">VNO78_15483</name>
</gene>
<comment type="caution">
    <text evidence="1">The sequence shown here is derived from an EMBL/GenBank/DDBJ whole genome shotgun (WGS) entry which is preliminary data.</text>
</comment>
<name>A0AAN9SF28_PSOTE</name>
<dbReference type="AlphaFoldDB" id="A0AAN9SF28"/>
<dbReference type="Proteomes" id="UP001386955">
    <property type="component" value="Unassembled WGS sequence"/>
</dbReference>
<sequence>MACLPCVCATDNTSSYYKQINASLKRRNKHLSLSGLSNHGRKGRVSKNSDNNHLVTTCLLFNLYIT</sequence>
<reference evidence="1 2" key="1">
    <citation type="submission" date="2024-01" db="EMBL/GenBank/DDBJ databases">
        <title>The genomes of 5 underutilized Papilionoideae crops provide insights into root nodulation and disease resistanc.</title>
        <authorList>
            <person name="Jiang F."/>
        </authorList>
    </citation>
    <scope>NUCLEOTIDE SEQUENCE [LARGE SCALE GENOMIC DNA]</scope>
    <source>
        <strain evidence="1">DUOXIRENSHENG_FW03</strain>
        <tissue evidence="1">Leaves</tissue>
    </source>
</reference>
<proteinExistence type="predicted"/>
<evidence type="ECO:0000313" key="1">
    <source>
        <dbReference type="EMBL" id="KAK7394942.1"/>
    </source>
</evidence>
<dbReference type="EMBL" id="JAYMYS010000004">
    <property type="protein sequence ID" value="KAK7394942.1"/>
    <property type="molecule type" value="Genomic_DNA"/>
</dbReference>
<protein>
    <submittedName>
        <fullName evidence="1">Uncharacterized protein</fullName>
    </submittedName>
</protein>
<evidence type="ECO:0000313" key="2">
    <source>
        <dbReference type="Proteomes" id="UP001386955"/>
    </source>
</evidence>
<accession>A0AAN9SF28</accession>
<keyword evidence="2" id="KW-1185">Reference proteome</keyword>
<organism evidence="1 2">
    <name type="scientific">Psophocarpus tetragonolobus</name>
    <name type="common">Winged bean</name>
    <name type="synonym">Dolichos tetragonolobus</name>
    <dbReference type="NCBI Taxonomy" id="3891"/>
    <lineage>
        <taxon>Eukaryota</taxon>
        <taxon>Viridiplantae</taxon>
        <taxon>Streptophyta</taxon>
        <taxon>Embryophyta</taxon>
        <taxon>Tracheophyta</taxon>
        <taxon>Spermatophyta</taxon>
        <taxon>Magnoliopsida</taxon>
        <taxon>eudicotyledons</taxon>
        <taxon>Gunneridae</taxon>
        <taxon>Pentapetalae</taxon>
        <taxon>rosids</taxon>
        <taxon>fabids</taxon>
        <taxon>Fabales</taxon>
        <taxon>Fabaceae</taxon>
        <taxon>Papilionoideae</taxon>
        <taxon>50 kb inversion clade</taxon>
        <taxon>NPAAA clade</taxon>
        <taxon>indigoferoid/millettioid clade</taxon>
        <taxon>Phaseoleae</taxon>
        <taxon>Psophocarpus</taxon>
    </lineage>
</organism>